<name>A0A8A4TWL1_SULCO</name>
<dbReference type="KEGG" id="scor:J3U87_13750"/>
<dbReference type="AlphaFoldDB" id="A0A8A4TWL1"/>
<reference evidence="1" key="1">
    <citation type="submission" date="2021-03" db="EMBL/GenBank/DDBJ databases">
        <title>Acanthopleuribacteraceae sp. M133.</title>
        <authorList>
            <person name="Wang G."/>
        </authorList>
    </citation>
    <scope>NUCLEOTIDE SEQUENCE</scope>
    <source>
        <strain evidence="1">M133</strain>
    </source>
</reference>
<accession>A0A8A4TWL1</accession>
<sequence length="82" mass="9389">MIAEHRTCAQVSRTLLNLLTILLPTLEGLCQITVLDGKQGSIFFRYSEEVASEMDAFFDYLKRRHGDEFNLQPEKAPPTFEP</sequence>
<evidence type="ECO:0000313" key="1">
    <source>
        <dbReference type="EMBL" id="QTD53514.1"/>
    </source>
</evidence>
<organism evidence="1 2">
    <name type="scientific">Sulfidibacter corallicola</name>
    <dbReference type="NCBI Taxonomy" id="2818388"/>
    <lineage>
        <taxon>Bacteria</taxon>
        <taxon>Pseudomonadati</taxon>
        <taxon>Acidobacteriota</taxon>
        <taxon>Holophagae</taxon>
        <taxon>Acanthopleuribacterales</taxon>
        <taxon>Acanthopleuribacteraceae</taxon>
        <taxon>Sulfidibacter</taxon>
    </lineage>
</organism>
<dbReference type="RefSeq" id="WP_237383616.1">
    <property type="nucleotide sequence ID" value="NZ_CP071793.1"/>
</dbReference>
<dbReference type="EMBL" id="CP071793">
    <property type="protein sequence ID" value="QTD53514.1"/>
    <property type="molecule type" value="Genomic_DNA"/>
</dbReference>
<gene>
    <name evidence="1" type="ORF">J3U87_13750</name>
</gene>
<proteinExistence type="predicted"/>
<dbReference type="Proteomes" id="UP000663929">
    <property type="component" value="Chromosome"/>
</dbReference>
<protein>
    <submittedName>
        <fullName evidence="1">Uncharacterized protein</fullName>
    </submittedName>
</protein>
<keyword evidence="2" id="KW-1185">Reference proteome</keyword>
<evidence type="ECO:0000313" key="2">
    <source>
        <dbReference type="Proteomes" id="UP000663929"/>
    </source>
</evidence>